<evidence type="ECO:0000313" key="3">
    <source>
        <dbReference type="Ensembl" id="ENSPANP00000050942.1"/>
    </source>
</evidence>
<dbReference type="SUPFAM" id="SSF52540">
    <property type="entry name" value="P-loop containing nucleoside triphosphate hydrolases"/>
    <property type="match status" value="1"/>
</dbReference>
<evidence type="ECO:0000256" key="1">
    <source>
        <dbReference type="ARBA" id="ARBA00022741"/>
    </source>
</evidence>
<keyword evidence="1" id="KW-0547">Nucleotide-binding</keyword>
<dbReference type="AlphaFoldDB" id="A0A8I5MZW7"/>
<sequence length="280" mass="30894">GRVPKGHLAAYRFLVHFVNVTPVSQNENIPLSSSTFQNGAVETSVGTKEASRAFSGLTEDPSEARRRGRARQSSNPRQPGRGRSRGDRRRREVEERRSRPTSLSFTGSDVGPGGKYPPRTQKRPAAGGRGARGLEPGGDRTAGRARRWLVPVFRSSCLNVEESTQSGISRQKVTFLKRTCDWKLSIAEALVTPVSNVLENYNKRFSTLARCTEPMGRMEPLAEARESTCSCGTQQGRRGQLQMHAYCENPDIVLCGNKSDLEDQRAVKEEEAVALAEKYG</sequence>
<dbReference type="GO" id="GO:0005525">
    <property type="term" value="F:GTP binding"/>
    <property type="evidence" value="ECO:0007669"/>
    <property type="project" value="InterPro"/>
</dbReference>
<reference evidence="3" key="2">
    <citation type="submission" date="2025-09" db="UniProtKB">
        <authorList>
            <consortium name="Ensembl"/>
        </authorList>
    </citation>
    <scope>IDENTIFICATION</scope>
</reference>
<dbReference type="GO" id="GO:0003924">
    <property type="term" value="F:GTPase activity"/>
    <property type="evidence" value="ECO:0007669"/>
    <property type="project" value="InterPro"/>
</dbReference>
<dbReference type="Proteomes" id="UP000028761">
    <property type="component" value="Unplaced"/>
</dbReference>
<dbReference type="Gene3D" id="3.40.50.300">
    <property type="entry name" value="P-loop containing nucleotide triphosphate hydrolases"/>
    <property type="match status" value="1"/>
</dbReference>
<evidence type="ECO:0000313" key="4">
    <source>
        <dbReference type="Proteomes" id="UP000028761"/>
    </source>
</evidence>
<dbReference type="InterPro" id="IPR001806">
    <property type="entry name" value="Small_GTPase"/>
</dbReference>
<proteinExistence type="predicted"/>
<accession>A0A8I5MZW7</accession>
<reference evidence="3" key="1">
    <citation type="submission" date="2025-08" db="UniProtKB">
        <authorList>
            <consortium name="Ensembl"/>
        </authorList>
    </citation>
    <scope>IDENTIFICATION</scope>
</reference>
<evidence type="ECO:0000256" key="2">
    <source>
        <dbReference type="SAM" id="MobiDB-lite"/>
    </source>
</evidence>
<dbReference type="InterPro" id="IPR027417">
    <property type="entry name" value="P-loop_NTPase"/>
</dbReference>
<feature type="compositionally biased region" description="Basic and acidic residues" evidence="2">
    <location>
        <begin position="89"/>
        <end position="98"/>
    </location>
</feature>
<keyword evidence="4" id="KW-1185">Reference proteome</keyword>
<dbReference type="Ensembl" id="ENSPANT00000075075.1">
    <property type="protein sequence ID" value="ENSPANP00000050942.1"/>
    <property type="gene ID" value="ENSPANG00000044743.1"/>
</dbReference>
<feature type="region of interest" description="Disordered" evidence="2">
    <location>
        <begin position="42"/>
        <end position="142"/>
    </location>
</feature>
<dbReference type="Pfam" id="PF00071">
    <property type="entry name" value="Ras"/>
    <property type="match status" value="1"/>
</dbReference>
<organism evidence="3 4">
    <name type="scientific">Papio anubis</name>
    <name type="common">Olive baboon</name>
    <dbReference type="NCBI Taxonomy" id="9555"/>
    <lineage>
        <taxon>Eukaryota</taxon>
        <taxon>Metazoa</taxon>
        <taxon>Chordata</taxon>
        <taxon>Craniata</taxon>
        <taxon>Vertebrata</taxon>
        <taxon>Euteleostomi</taxon>
        <taxon>Mammalia</taxon>
        <taxon>Eutheria</taxon>
        <taxon>Euarchontoglires</taxon>
        <taxon>Primates</taxon>
        <taxon>Haplorrhini</taxon>
        <taxon>Catarrhini</taxon>
        <taxon>Cercopithecidae</taxon>
        <taxon>Cercopithecinae</taxon>
        <taxon>Papio</taxon>
    </lineage>
</organism>
<name>A0A8I5MZW7_PAPAN</name>
<protein>
    <submittedName>
        <fullName evidence="3">Uncharacterized protein</fullName>
    </submittedName>
</protein>